<dbReference type="SUPFAM" id="SSF54001">
    <property type="entry name" value="Cysteine proteinases"/>
    <property type="match status" value="1"/>
</dbReference>
<feature type="transmembrane region" description="Helical" evidence="2">
    <location>
        <begin position="112"/>
        <end position="138"/>
    </location>
</feature>
<protein>
    <submittedName>
        <fullName evidence="4">Transglutaminase</fullName>
    </submittedName>
</protein>
<feature type="region of interest" description="Disordered" evidence="1">
    <location>
        <begin position="756"/>
        <end position="809"/>
    </location>
</feature>
<evidence type="ECO:0000259" key="3">
    <source>
        <dbReference type="SMART" id="SM00460"/>
    </source>
</evidence>
<keyword evidence="2" id="KW-0472">Membrane</keyword>
<evidence type="ECO:0000256" key="2">
    <source>
        <dbReference type="SAM" id="Phobius"/>
    </source>
</evidence>
<dbReference type="PANTHER" id="PTHR42736">
    <property type="entry name" value="PROTEIN-GLUTAMINE GAMMA-GLUTAMYLTRANSFERASE"/>
    <property type="match status" value="1"/>
</dbReference>
<dbReference type="SMART" id="SM00460">
    <property type="entry name" value="TGc"/>
    <property type="match status" value="1"/>
</dbReference>
<dbReference type="RefSeq" id="WP_021649604.1">
    <property type="nucleotide sequence ID" value="NZ_AVQD01000010.1"/>
</dbReference>
<dbReference type="InterPro" id="IPR002931">
    <property type="entry name" value="Transglutaminase-like"/>
</dbReference>
<dbReference type="Proteomes" id="UP000037193">
    <property type="component" value="Unassembled WGS sequence"/>
</dbReference>
<feature type="region of interest" description="Disordered" evidence="1">
    <location>
        <begin position="550"/>
        <end position="574"/>
    </location>
</feature>
<evidence type="ECO:0000256" key="1">
    <source>
        <dbReference type="SAM" id="MobiDB-lite"/>
    </source>
</evidence>
<comment type="caution">
    <text evidence="4">The sequence shown here is derived from an EMBL/GenBank/DDBJ whole genome shotgun (WGS) entry which is preliminary data.</text>
</comment>
<organism evidence="4 5">
    <name type="scientific">Bifidobacterium breve MCC 1128</name>
    <dbReference type="NCBI Taxonomy" id="1365965"/>
    <lineage>
        <taxon>Bacteria</taxon>
        <taxon>Bacillati</taxon>
        <taxon>Actinomycetota</taxon>
        <taxon>Actinomycetes</taxon>
        <taxon>Bifidobacteriales</taxon>
        <taxon>Bifidobacteriaceae</taxon>
        <taxon>Bifidobacterium</taxon>
    </lineage>
</organism>
<dbReference type="InterPro" id="IPR052901">
    <property type="entry name" value="Bact_TGase-like"/>
</dbReference>
<feature type="transmembrane region" description="Helical" evidence="2">
    <location>
        <begin position="176"/>
        <end position="194"/>
    </location>
</feature>
<feature type="transmembrane region" description="Helical" evidence="2">
    <location>
        <begin position="67"/>
        <end position="92"/>
    </location>
</feature>
<gene>
    <name evidence="4" type="ORF">BBM1128_06320</name>
</gene>
<dbReference type="AlphaFoldDB" id="A0A0L7AYM4"/>
<keyword evidence="2" id="KW-1133">Transmembrane helix</keyword>
<feature type="transmembrane region" description="Helical" evidence="2">
    <location>
        <begin position="624"/>
        <end position="645"/>
    </location>
</feature>
<feature type="domain" description="Transglutaminase-like" evidence="3">
    <location>
        <begin position="465"/>
        <end position="548"/>
    </location>
</feature>
<sequence>MIARQSKKQQGISLAAIALMMVLAQSNLIDVYADHMMWIAAAIPSTALGTAIAFAGTRYSLTIWWQLTFLTLTQFIIGPVIALPSTTIAHVIPSLDTLSQGWEMTFGAFKYLISVAPPVGTAYGSLMAVWTIGLWLAFLAGTFAISDHAWTSAIAAIPLATAMTVCALLGTSHGWHRTLCGITFAVLLIIWMAWRLEFMEWERWFCALVVVTLAAGLAVGGSALASPHRLILRDTYNPPLSPYDYTSPLSSMRSYIKDHRDDTLLTITNLPAGTPVRLAVMDWFDGSVWNLSDSSKASDCANYQRVGTTISTDERGMAFTATFTVHRGLADVWLPLAGAATGVQFLGKDENSPFYYNRDTNSAILPSGTSEGLTYIESGIIADTPTDQQISTAKAANISQPKALDVPNAVSTLASAAAGGQSRGGAAAQDLAAMLRSSGWFSHGLQNDYPSAAGHGNYRVNALLTGTTMVGDSEQYASAMALMARELGLPSRVVLGFLPKDEDGDITNARGKKTSGSGTEITFTGDDITAWVEIKLRNLGWVAFYPTPKESKIPDDSQSSAPPDPKNLVRQPPVPFIDPLRDQTQVRGQSALSGTDAEVASSDESFWLQFHRAARTAAIYSSPLWITLTVCVLILAFKALMIALAQRRGSPRTRIAAGWNALRTLAVQSGGIPLSGTRRNQAHAIAHQFGIANQALQQLGREADYATFSGRNITPAQSTQYWTSVKRLRTAMLRSMPRLKRFRTQLSLRGVTVRIPRQSRSPSRAEILKTGSAGRIHRTSSTSRPSRANRDNRHQYQPQNTRPADPSRK</sequence>
<evidence type="ECO:0000313" key="5">
    <source>
        <dbReference type="Proteomes" id="UP000037193"/>
    </source>
</evidence>
<feature type="transmembrane region" description="Helical" evidence="2">
    <location>
        <begin position="206"/>
        <end position="225"/>
    </location>
</feature>
<dbReference type="Pfam" id="PF01841">
    <property type="entry name" value="Transglut_core"/>
    <property type="match status" value="1"/>
</dbReference>
<dbReference type="InterPro" id="IPR038765">
    <property type="entry name" value="Papain-like_cys_pep_sf"/>
</dbReference>
<name>A0A0L7AYM4_BIFBR</name>
<dbReference type="PANTHER" id="PTHR42736:SF1">
    <property type="entry name" value="PROTEIN-GLUTAMINE GAMMA-GLUTAMYLTRANSFERASE"/>
    <property type="match status" value="1"/>
</dbReference>
<dbReference type="Gene3D" id="3.10.620.30">
    <property type="match status" value="1"/>
</dbReference>
<feature type="transmembrane region" description="Helical" evidence="2">
    <location>
        <begin position="150"/>
        <end position="170"/>
    </location>
</feature>
<dbReference type="EMBL" id="AVQD01000010">
    <property type="protein sequence ID" value="KOA40322.1"/>
    <property type="molecule type" value="Genomic_DNA"/>
</dbReference>
<feature type="transmembrane region" description="Helical" evidence="2">
    <location>
        <begin position="35"/>
        <end position="55"/>
    </location>
</feature>
<keyword evidence="2" id="KW-0812">Transmembrane</keyword>
<reference evidence="4 5" key="1">
    <citation type="journal article" date="2015" name="Int J Genomics">
        <title>Comparative Genomics Revealed Genetic Diversity and Species/Strain-Level Differences in Carbohydrate Metabolism of Three Probiotic Bifidobacterial Species.</title>
        <authorList>
            <person name="Odamaki T."/>
            <person name="Horigome A."/>
            <person name="Sugahara H."/>
            <person name="Hashikura N."/>
            <person name="Minami J."/>
            <person name="Xiao J.Z."/>
            <person name="Abe F."/>
        </authorList>
    </citation>
    <scope>NUCLEOTIDE SEQUENCE [LARGE SCALE GENOMIC DNA]</scope>
    <source>
        <strain evidence="4 5">MCC 1128</strain>
    </source>
</reference>
<accession>A0A0L7AYM4</accession>
<feature type="transmembrane region" description="Helical" evidence="2">
    <location>
        <begin position="12"/>
        <end position="29"/>
    </location>
</feature>
<proteinExistence type="predicted"/>
<evidence type="ECO:0000313" key="4">
    <source>
        <dbReference type="EMBL" id="KOA40322.1"/>
    </source>
</evidence>
<dbReference type="PATRIC" id="fig|1365965.3.peg.1272"/>